<dbReference type="PANTHER" id="PTHR30409:SF1">
    <property type="entry name" value="CARBAMATE KINASE-RELATED"/>
    <property type="match status" value="1"/>
</dbReference>
<dbReference type="InterPro" id="IPR036393">
    <property type="entry name" value="AceGlu_kinase-like_sf"/>
</dbReference>
<dbReference type="Gene3D" id="3.40.1160.10">
    <property type="entry name" value="Acetylglutamate kinase-like"/>
    <property type="match status" value="1"/>
</dbReference>
<feature type="domain" description="Aspartate/glutamate/uridylate kinase" evidence="5">
    <location>
        <begin position="14"/>
        <end position="304"/>
    </location>
</feature>
<reference evidence="6" key="2">
    <citation type="journal article" date="2021" name="Microbiome">
        <title>Successional dynamics and alternative stable states in a saline activated sludge microbial community over 9 years.</title>
        <authorList>
            <person name="Wang Y."/>
            <person name="Ye J."/>
            <person name="Ju F."/>
            <person name="Liu L."/>
            <person name="Boyd J.A."/>
            <person name="Deng Y."/>
            <person name="Parks D.H."/>
            <person name="Jiang X."/>
            <person name="Yin X."/>
            <person name="Woodcroft B.J."/>
            <person name="Tyson G.W."/>
            <person name="Hugenholtz P."/>
            <person name="Polz M.F."/>
            <person name="Zhang T."/>
        </authorList>
    </citation>
    <scope>NUCLEOTIDE SEQUENCE</scope>
    <source>
        <strain evidence="6">HKST-UBA01</strain>
    </source>
</reference>
<dbReference type="InterPro" id="IPR003964">
    <property type="entry name" value="Carb_kinase"/>
</dbReference>
<accession>A0A956RQ85</accession>
<dbReference type="GO" id="GO:0008804">
    <property type="term" value="F:carbamate kinase activity"/>
    <property type="evidence" value="ECO:0007669"/>
    <property type="project" value="InterPro"/>
</dbReference>
<dbReference type="GO" id="GO:0005829">
    <property type="term" value="C:cytosol"/>
    <property type="evidence" value="ECO:0007669"/>
    <property type="project" value="TreeGrafter"/>
</dbReference>
<comment type="similarity">
    <text evidence="1 4">Belongs to the carbamate kinase family.</text>
</comment>
<evidence type="ECO:0000259" key="5">
    <source>
        <dbReference type="Pfam" id="PF00696"/>
    </source>
</evidence>
<keyword evidence="3 4" id="KW-0418">Kinase</keyword>
<dbReference type="GO" id="GO:0019546">
    <property type="term" value="P:L-arginine deiminase pathway"/>
    <property type="evidence" value="ECO:0007669"/>
    <property type="project" value="TreeGrafter"/>
</dbReference>
<evidence type="ECO:0000256" key="1">
    <source>
        <dbReference type="ARBA" id="ARBA00011066"/>
    </source>
</evidence>
<comment type="caution">
    <text evidence="6">The sequence shown here is derived from an EMBL/GenBank/DDBJ whole genome shotgun (WGS) entry which is preliminary data.</text>
</comment>
<dbReference type="PIRSF" id="PIRSF000723">
    <property type="entry name" value="Carbamate_kin"/>
    <property type="match status" value="1"/>
</dbReference>
<dbReference type="InterPro" id="IPR001048">
    <property type="entry name" value="Asp/Glu/Uridylate_kinase"/>
</dbReference>
<dbReference type="Proteomes" id="UP000697710">
    <property type="component" value="Unassembled WGS sequence"/>
</dbReference>
<dbReference type="Pfam" id="PF00696">
    <property type="entry name" value="AA_kinase"/>
    <property type="match status" value="1"/>
</dbReference>
<dbReference type="EMBL" id="JAGQHR010000540">
    <property type="protein sequence ID" value="MCA9728998.1"/>
    <property type="molecule type" value="Genomic_DNA"/>
</dbReference>
<dbReference type="SUPFAM" id="SSF53633">
    <property type="entry name" value="Carbamate kinase-like"/>
    <property type="match status" value="1"/>
</dbReference>
<dbReference type="CDD" id="cd04235">
    <property type="entry name" value="AAK_CK"/>
    <property type="match status" value="1"/>
</dbReference>
<evidence type="ECO:0000256" key="3">
    <source>
        <dbReference type="ARBA" id="ARBA00022777"/>
    </source>
</evidence>
<protein>
    <recommendedName>
        <fullName evidence="4">Carbamate kinase</fullName>
    </recommendedName>
</protein>
<name>A0A956RQ85_UNCEI</name>
<dbReference type="AlphaFoldDB" id="A0A956RQ85"/>
<evidence type="ECO:0000256" key="2">
    <source>
        <dbReference type="ARBA" id="ARBA00022679"/>
    </source>
</evidence>
<reference evidence="6" key="1">
    <citation type="submission" date="2020-04" db="EMBL/GenBank/DDBJ databases">
        <authorList>
            <person name="Zhang T."/>
        </authorList>
    </citation>
    <scope>NUCLEOTIDE SEQUENCE</scope>
    <source>
        <strain evidence="6">HKST-UBA01</strain>
    </source>
</reference>
<dbReference type="PRINTS" id="PR01469">
    <property type="entry name" value="CARBMTKINASE"/>
</dbReference>
<sequence>METRPLPIQAHRRRAVVALGGNAITRSGEEGTVAQDYENLERSLECVVDLYSAGYEVVLTHGNGPQIGNQMIRVELARKEAPDLPLDLLGADIQGGLGYMIERVLRGKLRRRGLHPRVCCLLMMVEVNADDPSLQNPTKFVGPFYPESRVTELTERGWNLKEDSGRGWRRVVPSPAPIGVVEWHEVDMLLAAGSIVITAGGGGIPVARTANGDLAGVEAVIDKDLTSAVLALSINAPELIILTTVERVMVNYGKPDAQALDKVSVKTARRYQSEGHFPPGSMGPKIEAACRFIEAGGARVLITDEPHVAEALRGTTGTWITA</sequence>
<keyword evidence="2 4" id="KW-0808">Transferase</keyword>
<dbReference type="PANTHER" id="PTHR30409">
    <property type="entry name" value="CARBAMATE KINASE"/>
    <property type="match status" value="1"/>
</dbReference>
<dbReference type="FunFam" id="3.40.1160.10:FF:000007">
    <property type="entry name" value="Carbamate kinase"/>
    <property type="match status" value="1"/>
</dbReference>
<dbReference type="NCBIfam" id="NF009007">
    <property type="entry name" value="PRK12352.1"/>
    <property type="match status" value="1"/>
</dbReference>
<evidence type="ECO:0000313" key="6">
    <source>
        <dbReference type="EMBL" id="MCA9728998.1"/>
    </source>
</evidence>
<evidence type="ECO:0000313" key="7">
    <source>
        <dbReference type="Proteomes" id="UP000697710"/>
    </source>
</evidence>
<organism evidence="6 7">
    <name type="scientific">Eiseniibacteriota bacterium</name>
    <dbReference type="NCBI Taxonomy" id="2212470"/>
    <lineage>
        <taxon>Bacteria</taxon>
        <taxon>Candidatus Eiseniibacteriota</taxon>
    </lineage>
</organism>
<evidence type="ECO:0000256" key="4">
    <source>
        <dbReference type="PIRNR" id="PIRNR000723"/>
    </source>
</evidence>
<gene>
    <name evidence="6" type="ORF">KC729_15000</name>
</gene>
<proteinExistence type="inferred from homology"/>